<dbReference type="GO" id="GO:0003677">
    <property type="term" value="F:DNA binding"/>
    <property type="evidence" value="ECO:0007669"/>
    <property type="project" value="UniProtKB-UniRule"/>
</dbReference>
<dbReference type="InterPro" id="IPR013762">
    <property type="entry name" value="Integrase-like_cat_sf"/>
</dbReference>
<evidence type="ECO:0000256" key="5">
    <source>
        <dbReference type="ARBA" id="ARBA00023172"/>
    </source>
</evidence>
<evidence type="ECO:0000313" key="9">
    <source>
        <dbReference type="EMBL" id="OAT83715.1"/>
    </source>
</evidence>
<keyword evidence="5" id="KW-0233">DNA recombination</keyword>
<keyword evidence="10" id="KW-1185">Reference proteome</keyword>
<evidence type="ECO:0000256" key="2">
    <source>
        <dbReference type="ARBA" id="ARBA00008857"/>
    </source>
</evidence>
<proteinExistence type="inferred from homology"/>
<dbReference type="InterPro" id="IPR044068">
    <property type="entry name" value="CB"/>
</dbReference>
<comment type="function">
    <text evidence="1">Site-specific tyrosine recombinase, which acts by catalyzing the cutting and rejoining of the recombining DNA molecules.</text>
</comment>
<dbReference type="EMBL" id="LYVF01000099">
    <property type="protein sequence ID" value="OAT83715.1"/>
    <property type="molecule type" value="Genomic_DNA"/>
</dbReference>
<reference evidence="9 10" key="1">
    <citation type="submission" date="2016-04" db="EMBL/GenBank/DDBJ databases">
        <authorList>
            <person name="Evans L.H."/>
            <person name="Alamgir A."/>
            <person name="Owens N."/>
            <person name="Weber N.D."/>
            <person name="Virtaneva K."/>
            <person name="Barbian K."/>
            <person name="Babar A."/>
            <person name="Rosenke K."/>
        </authorList>
    </citation>
    <scope>NUCLEOTIDE SEQUENCE [LARGE SCALE GENOMIC DNA]</scope>
    <source>
        <strain evidence="9 10">LMa1</strain>
    </source>
</reference>
<dbReference type="InterPro" id="IPR011010">
    <property type="entry name" value="DNA_brk_join_enz"/>
</dbReference>
<evidence type="ECO:0000256" key="3">
    <source>
        <dbReference type="ARBA" id="ARBA00022908"/>
    </source>
</evidence>
<feature type="domain" description="Core-binding (CB)" evidence="8">
    <location>
        <begin position="1"/>
        <end position="82"/>
    </location>
</feature>
<evidence type="ECO:0000256" key="6">
    <source>
        <dbReference type="PROSITE-ProRule" id="PRU01248"/>
    </source>
</evidence>
<dbReference type="RefSeq" id="WP_066667402.1">
    <property type="nucleotide sequence ID" value="NZ_LYVF01000099.1"/>
</dbReference>
<dbReference type="InterPro" id="IPR004107">
    <property type="entry name" value="Integrase_SAM-like_N"/>
</dbReference>
<dbReference type="Gene3D" id="1.10.443.10">
    <property type="entry name" value="Intergrase catalytic core"/>
    <property type="match status" value="1"/>
</dbReference>
<dbReference type="PROSITE" id="PS51898">
    <property type="entry name" value="TYR_RECOMBINASE"/>
    <property type="match status" value="1"/>
</dbReference>
<dbReference type="Proteomes" id="UP000078532">
    <property type="component" value="Unassembled WGS sequence"/>
</dbReference>
<dbReference type="PANTHER" id="PTHR30349">
    <property type="entry name" value="PHAGE INTEGRASE-RELATED"/>
    <property type="match status" value="1"/>
</dbReference>
<evidence type="ECO:0000259" key="8">
    <source>
        <dbReference type="PROSITE" id="PS51900"/>
    </source>
</evidence>
<evidence type="ECO:0000256" key="4">
    <source>
        <dbReference type="ARBA" id="ARBA00023125"/>
    </source>
</evidence>
<dbReference type="AlphaFoldDB" id="A0A1B7LG49"/>
<dbReference type="STRING" id="1838280.A6M21_07715"/>
<comment type="similarity">
    <text evidence="2">Belongs to the 'phage' integrase family.</text>
</comment>
<keyword evidence="4 6" id="KW-0238">DNA-binding</keyword>
<dbReference type="GO" id="GO:0015074">
    <property type="term" value="P:DNA integration"/>
    <property type="evidence" value="ECO:0007669"/>
    <property type="project" value="UniProtKB-KW"/>
</dbReference>
<comment type="caution">
    <text evidence="9">The sequence shown here is derived from an EMBL/GenBank/DDBJ whole genome shotgun (WGS) entry which is preliminary data.</text>
</comment>
<dbReference type="PROSITE" id="PS51900">
    <property type="entry name" value="CB"/>
    <property type="match status" value="1"/>
</dbReference>
<dbReference type="CDD" id="cd00397">
    <property type="entry name" value="DNA_BRE_C"/>
    <property type="match status" value="1"/>
</dbReference>
<dbReference type="GO" id="GO:0006310">
    <property type="term" value="P:DNA recombination"/>
    <property type="evidence" value="ECO:0007669"/>
    <property type="project" value="UniProtKB-KW"/>
</dbReference>
<protein>
    <submittedName>
        <fullName evidence="9">Integrase</fullName>
    </submittedName>
</protein>
<dbReference type="Pfam" id="PF13495">
    <property type="entry name" value="Phage_int_SAM_4"/>
    <property type="match status" value="1"/>
</dbReference>
<dbReference type="InterPro" id="IPR050090">
    <property type="entry name" value="Tyrosine_recombinase_XerCD"/>
</dbReference>
<dbReference type="InterPro" id="IPR002104">
    <property type="entry name" value="Integrase_catalytic"/>
</dbReference>
<dbReference type="SUPFAM" id="SSF56349">
    <property type="entry name" value="DNA breaking-rejoining enzymes"/>
    <property type="match status" value="1"/>
</dbReference>
<gene>
    <name evidence="9" type="ORF">A6M21_07715</name>
</gene>
<dbReference type="OrthoDB" id="184666at2"/>
<evidence type="ECO:0000259" key="7">
    <source>
        <dbReference type="PROSITE" id="PS51898"/>
    </source>
</evidence>
<accession>A0A1B7LG49</accession>
<evidence type="ECO:0000313" key="10">
    <source>
        <dbReference type="Proteomes" id="UP000078532"/>
    </source>
</evidence>
<dbReference type="Pfam" id="PF00589">
    <property type="entry name" value="Phage_integrase"/>
    <property type="match status" value="1"/>
</dbReference>
<dbReference type="Gene3D" id="1.10.150.130">
    <property type="match status" value="1"/>
</dbReference>
<evidence type="ECO:0000256" key="1">
    <source>
        <dbReference type="ARBA" id="ARBA00003283"/>
    </source>
</evidence>
<name>A0A1B7LG49_9FIRM</name>
<dbReference type="InterPro" id="IPR010998">
    <property type="entry name" value="Integrase_recombinase_N"/>
</dbReference>
<sequence>MLEKFQSYLRGKEVSDRTVRDYLAVLGRFARWVEQSYGEFDPAAVTPLDIADYRRQFVEKGRKPTTINHYLDILGVFFEWAQSEGLIQTNPATGIKKVSQQRQAPRWLDRRELGALTRAVQKYGSARDKALIALLLHTGLRISEAVVLRQEDIVTRERSGMVIVRQGKGGKYREVPLNVTVRRTLEEYLESVNGEWVFPNRRGGHITTRAVEKILSRFGVFSGVEITPHMLRHTFAKQLVDQGVSLDQVAVLAGHSNLNTTARYTRPSLHDLELAVDKLAWE</sequence>
<feature type="domain" description="Tyr recombinase" evidence="7">
    <location>
        <begin position="103"/>
        <end position="277"/>
    </location>
</feature>
<organism evidence="9 10">
    <name type="scientific">Desulfotomaculum copahuensis</name>
    <dbReference type="NCBI Taxonomy" id="1838280"/>
    <lineage>
        <taxon>Bacteria</taxon>
        <taxon>Bacillati</taxon>
        <taxon>Bacillota</taxon>
        <taxon>Clostridia</taxon>
        <taxon>Eubacteriales</taxon>
        <taxon>Desulfotomaculaceae</taxon>
        <taxon>Desulfotomaculum</taxon>
    </lineage>
</organism>
<keyword evidence="3" id="KW-0229">DNA integration</keyword>